<evidence type="ECO:0000313" key="7">
    <source>
        <dbReference type="Proteomes" id="UP000321337"/>
    </source>
</evidence>
<keyword evidence="7" id="KW-1185">Reference proteome</keyword>
<name>A0A512LBK3_9PROT</name>
<dbReference type="OrthoDB" id="9806081at2"/>
<dbReference type="GO" id="GO:0004553">
    <property type="term" value="F:hydrolase activity, hydrolyzing O-glycosyl compounds"/>
    <property type="evidence" value="ECO:0007669"/>
    <property type="project" value="TreeGrafter"/>
</dbReference>
<dbReference type="InterPro" id="IPR046966">
    <property type="entry name" value="Glucoamylase_active_site"/>
</dbReference>
<dbReference type="Pfam" id="PF09137">
    <property type="entry name" value="Glucodextran_N"/>
    <property type="match status" value="1"/>
</dbReference>
<evidence type="ECO:0000256" key="2">
    <source>
        <dbReference type="ARBA" id="ARBA00022801"/>
    </source>
</evidence>
<protein>
    <submittedName>
        <fullName evidence="6">Glucan 1,4-alpha-glucosidase</fullName>
    </submittedName>
</protein>
<feature type="domain" description="GH15-like" evidence="4">
    <location>
        <begin position="285"/>
        <end position="671"/>
    </location>
</feature>
<evidence type="ECO:0000259" key="5">
    <source>
        <dbReference type="Pfam" id="PF09137"/>
    </source>
</evidence>
<dbReference type="Pfam" id="PF00723">
    <property type="entry name" value="Glyco_hydro_15"/>
    <property type="match status" value="1"/>
</dbReference>
<evidence type="ECO:0000256" key="3">
    <source>
        <dbReference type="ARBA" id="ARBA00023295"/>
    </source>
</evidence>
<dbReference type="InterPro" id="IPR011613">
    <property type="entry name" value="GH15-like"/>
</dbReference>
<dbReference type="PROSITE" id="PS00820">
    <property type="entry name" value="GLUCOAMYLASE"/>
    <property type="match status" value="1"/>
</dbReference>
<dbReference type="Gene3D" id="2.70.98.10">
    <property type="match status" value="1"/>
</dbReference>
<organism evidence="6 7">
    <name type="scientific">Sulfuriferula plumbiphila</name>
    <dbReference type="NCBI Taxonomy" id="171865"/>
    <lineage>
        <taxon>Bacteria</taxon>
        <taxon>Pseudomonadati</taxon>
        <taxon>Pseudomonadota</taxon>
        <taxon>Betaproteobacteria</taxon>
        <taxon>Nitrosomonadales</taxon>
        <taxon>Sulfuricellaceae</taxon>
        <taxon>Sulfuriferula</taxon>
    </lineage>
</organism>
<dbReference type="SUPFAM" id="SSF48208">
    <property type="entry name" value="Six-hairpin glycosidases"/>
    <property type="match status" value="1"/>
</dbReference>
<evidence type="ECO:0000313" key="6">
    <source>
        <dbReference type="EMBL" id="GEP31869.1"/>
    </source>
</evidence>
<sequence length="792" mass="87840">MEKHIPQPSGKAPAPRWRSPAWASARKDMVGTALGASRLWFSVAQGIVSEVYYPRLDIPQLKDLGFIVADDQGFWQELRRLPGYTLEFVAPGIPALTIRHQHPRFSLRLGICPDPQRDVLLLDIELDGDAALRPYLLAAPRLGGDAHVNCAWTDSWEGRPLLWAEQGPFGLALMCADADGLPGFGMRSVGCVGESDLWQDFDRHQRMTWEFTKTDPGEVALAGELPRRCTLALGLGSSKEAAATLAWSALMQGFESAWQGQCEDWAGWQKNWQQPPALAALPDAARQLLQRSASVLKVHQDRTYPGAVVASLSVPWGESSSSQGGYHLVWSRDLVETAGALLAMDKLDDTRAILCYLIATQQADGHWLQNQWLGGKPFWQGIQLDETAFPVLLAAALHARGALAQIPVHDTVRRALNFIVRQGPATGQDRWEEDAGINPFTLAVAIAALVEGGALLEGRERDCALMLADYWNARLEDWTWVEHTELARSLEVPGYYLRSAPTDALCHDGARHEHLLIKNRAIDPDLPADEQLATDFLQLVRYGLRDARDPRIVASVTAIDKLLKTDTPNGPVWHRYNGDGYGEHADGSAFDGSGHGRGWPLLTGERGHYALLAGEDALPYIEAMAAMTGSGGLLPEQVWDTDPIPARGLYPGQPSGSAMPLVWAHAEYIKLCLSHAQGYPVDRPVQTWLRYRGQRPHIPYYLWRLKQRLRNLPAGKELRLLLHAPARVHWGRNGWQEIADVDTQDWGLAHIAVLPTMLLNPGDTLEFTLYWPDSGQWQGEDFQIRIVLNMAV</sequence>
<dbReference type="InterPro" id="IPR012341">
    <property type="entry name" value="6hp_glycosidase-like_sf"/>
</dbReference>
<dbReference type="GO" id="GO:0016757">
    <property type="term" value="F:glycosyltransferase activity"/>
    <property type="evidence" value="ECO:0007669"/>
    <property type="project" value="UniProtKB-ARBA"/>
</dbReference>
<dbReference type="Gene3D" id="1.50.10.10">
    <property type="match status" value="1"/>
</dbReference>
<dbReference type="PANTHER" id="PTHR31616">
    <property type="entry name" value="TREHALASE"/>
    <property type="match status" value="1"/>
</dbReference>
<accession>A0A512LBK3</accession>
<comment type="caution">
    <text evidence="6">The sequence shown here is derived from an EMBL/GenBank/DDBJ whole genome shotgun (WGS) entry which is preliminary data.</text>
</comment>
<keyword evidence="2" id="KW-0378">Hydrolase</keyword>
<evidence type="ECO:0000256" key="1">
    <source>
        <dbReference type="ARBA" id="ARBA00006188"/>
    </source>
</evidence>
<dbReference type="InterPro" id="IPR015220">
    <property type="entry name" value="Glucodextranase_N"/>
</dbReference>
<proteinExistence type="inferred from homology"/>
<gene>
    <name evidence="6" type="ORF">TPL01_30070</name>
</gene>
<comment type="similarity">
    <text evidence="1">Belongs to the glycosyl hydrolase 15 family.</text>
</comment>
<dbReference type="EMBL" id="BKAD01000038">
    <property type="protein sequence ID" value="GEP31869.1"/>
    <property type="molecule type" value="Genomic_DNA"/>
</dbReference>
<dbReference type="InterPro" id="IPR014718">
    <property type="entry name" value="GH-type_carb-bd"/>
</dbReference>
<evidence type="ECO:0000259" key="4">
    <source>
        <dbReference type="Pfam" id="PF00723"/>
    </source>
</evidence>
<dbReference type="InterPro" id="IPR008928">
    <property type="entry name" value="6-hairpin_glycosidase_sf"/>
</dbReference>
<keyword evidence="3" id="KW-0326">Glycosidase</keyword>
<dbReference type="AlphaFoldDB" id="A0A512LBK3"/>
<dbReference type="CDD" id="cd07430">
    <property type="entry name" value="GH15_N"/>
    <property type="match status" value="1"/>
</dbReference>
<feature type="domain" description="Glucodextranase N-terminal" evidence="5">
    <location>
        <begin position="19"/>
        <end position="269"/>
    </location>
</feature>
<reference evidence="6 7" key="1">
    <citation type="submission" date="2019-07" db="EMBL/GenBank/DDBJ databases">
        <title>Whole genome shotgun sequence of Thiobacillus plumbophilus NBRC 107929.</title>
        <authorList>
            <person name="Hosoyama A."/>
            <person name="Uohara A."/>
            <person name="Ohji S."/>
            <person name="Ichikawa N."/>
        </authorList>
    </citation>
    <scope>NUCLEOTIDE SEQUENCE [LARGE SCALE GENOMIC DNA]</scope>
    <source>
        <strain evidence="6 7">NBRC 107929</strain>
    </source>
</reference>
<dbReference type="RefSeq" id="WP_147074821.1">
    <property type="nucleotide sequence ID" value="NZ_AP021884.1"/>
</dbReference>
<dbReference type="GO" id="GO:0030246">
    <property type="term" value="F:carbohydrate binding"/>
    <property type="evidence" value="ECO:0007669"/>
    <property type="project" value="InterPro"/>
</dbReference>
<dbReference type="InterPro" id="IPR011013">
    <property type="entry name" value="Gal_mutarotase_sf_dom"/>
</dbReference>
<dbReference type="PANTHER" id="PTHR31616:SF0">
    <property type="entry name" value="GLUCAN 1,4-ALPHA-GLUCOSIDASE"/>
    <property type="match status" value="1"/>
</dbReference>
<dbReference type="GO" id="GO:0005975">
    <property type="term" value="P:carbohydrate metabolic process"/>
    <property type="evidence" value="ECO:0007669"/>
    <property type="project" value="InterPro"/>
</dbReference>
<dbReference type="SUPFAM" id="SSF74650">
    <property type="entry name" value="Galactose mutarotase-like"/>
    <property type="match status" value="1"/>
</dbReference>
<dbReference type="Proteomes" id="UP000321337">
    <property type="component" value="Unassembled WGS sequence"/>
</dbReference>